<sequence length="98" mass="11266">MEIQPLRDGNIRAEIRHGRDHHAIHVDEDTRMADTIVQSRQKSKKADKEKGLLTYTKDNETSLVEPLRDRNVVVIHEERNVNVMRIREIALTPSGVSS</sequence>
<proteinExistence type="predicted"/>
<evidence type="ECO:0000313" key="2">
    <source>
        <dbReference type="Proteomes" id="UP001062846"/>
    </source>
</evidence>
<gene>
    <name evidence="1" type="ORF">RHMOL_Rhmol11G0021700</name>
</gene>
<reference evidence="1" key="1">
    <citation type="submission" date="2022-02" db="EMBL/GenBank/DDBJ databases">
        <title>Plant Genome Project.</title>
        <authorList>
            <person name="Zhang R.-G."/>
        </authorList>
    </citation>
    <scope>NUCLEOTIDE SEQUENCE</scope>
    <source>
        <strain evidence="1">AT1</strain>
    </source>
</reference>
<evidence type="ECO:0000313" key="1">
    <source>
        <dbReference type="EMBL" id="KAI8530022.1"/>
    </source>
</evidence>
<keyword evidence="2" id="KW-1185">Reference proteome</keyword>
<name>A0ACC0LNX1_RHOML</name>
<comment type="caution">
    <text evidence="1">The sequence shown here is derived from an EMBL/GenBank/DDBJ whole genome shotgun (WGS) entry which is preliminary data.</text>
</comment>
<dbReference type="EMBL" id="CM046398">
    <property type="protein sequence ID" value="KAI8530022.1"/>
    <property type="molecule type" value="Genomic_DNA"/>
</dbReference>
<accession>A0ACC0LNX1</accession>
<organism evidence="1 2">
    <name type="scientific">Rhododendron molle</name>
    <name type="common">Chinese azalea</name>
    <name type="synonym">Azalea mollis</name>
    <dbReference type="NCBI Taxonomy" id="49168"/>
    <lineage>
        <taxon>Eukaryota</taxon>
        <taxon>Viridiplantae</taxon>
        <taxon>Streptophyta</taxon>
        <taxon>Embryophyta</taxon>
        <taxon>Tracheophyta</taxon>
        <taxon>Spermatophyta</taxon>
        <taxon>Magnoliopsida</taxon>
        <taxon>eudicotyledons</taxon>
        <taxon>Gunneridae</taxon>
        <taxon>Pentapetalae</taxon>
        <taxon>asterids</taxon>
        <taxon>Ericales</taxon>
        <taxon>Ericaceae</taxon>
        <taxon>Ericoideae</taxon>
        <taxon>Rhodoreae</taxon>
        <taxon>Rhododendron</taxon>
    </lineage>
</organism>
<protein>
    <submittedName>
        <fullName evidence="1">Uncharacterized protein</fullName>
    </submittedName>
</protein>
<dbReference type="Proteomes" id="UP001062846">
    <property type="component" value="Chromosome 11"/>
</dbReference>